<reference evidence="4 5" key="1">
    <citation type="submission" date="2019-07" db="EMBL/GenBank/DDBJ databases">
        <title>Hymenobacter sp. straun FUR1 Genome sequencing and assembly.</title>
        <authorList>
            <person name="Chhetri G."/>
        </authorList>
    </citation>
    <scope>NUCLEOTIDE SEQUENCE [LARGE SCALE GENOMIC DNA]</scope>
    <source>
        <strain evidence="4 5">Fur1</strain>
    </source>
</reference>
<keyword evidence="3" id="KW-0812">Transmembrane</keyword>
<feature type="transmembrane region" description="Helical" evidence="3">
    <location>
        <begin position="183"/>
        <end position="207"/>
    </location>
</feature>
<feature type="compositionally biased region" description="Basic residues" evidence="2">
    <location>
        <begin position="211"/>
        <end position="221"/>
    </location>
</feature>
<feature type="region of interest" description="Disordered" evidence="2">
    <location>
        <begin position="143"/>
        <end position="169"/>
    </location>
</feature>
<evidence type="ECO:0000256" key="3">
    <source>
        <dbReference type="SAM" id="Phobius"/>
    </source>
</evidence>
<comment type="caution">
    <text evidence="4">The sequence shown here is derived from an EMBL/GenBank/DDBJ whole genome shotgun (WGS) entry which is preliminary data.</text>
</comment>
<keyword evidence="3" id="KW-0472">Membrane</keyword>
<dbReference type="EMBL" id="VMRJ01000003">
    <property type="protein sequence ID" value="TVT40290.1"/>
    <property type="molecule type" value="Genomic_DNA"/>
</dbReference>
<name>A0A558BUU7_9BACT</name>
<dbReference type="OrthoDB" id="862442at2"/>
<proteinExistence type="predicted"/>
<gene>
    <name evidence="4" type="ORF">FNT36_12465</name>
</gene>
<feature type="region of interest" description="Disordered" evidence="2">
    <location>
        <begin position="209"/>
        <end position="237"/>
    </location>
</feature>
<keyword evidence="1" id="KW-0175">Coiled coil</keyword>
<feature type="coiled-coil region" evidence="1">
    <location>
        <begin position="240"/>
        <end position="267"/>
    </location>
</feature>
<dbReference type="Proteomes" id="UP000317624">
    <property type="component" value="Unassembled WGS sequence"/>
</dbReference>
<evidence type="ECO:0000313" key="5">
    <source>
        <dbReference type="Proteomes" id="UP000317624"/>
    </source>
</evidence>
<evidence type="ECO:0000313" key="4">
    <source>
        <dbReference type="EMBL" id="TVT40290.1"/>
    </source>
</evidence>
<sequence length="459" mass="48500">MLLSLSRVGLGQTASAPTREDSVKGQIWTATARRVWTDEKATPPATKWATGSDFSKWVLTQQNDKAELGSLWKAVLTRVGKGQPATPTQVVQAIIAEVSQRKDQKTGALAKVNLQSLQVDLEPFVPAGSTSSAVVAAADSSTPAAAQSASTSRTVAEDENPAPEVRALPAAATYTSQPLEPRYFGMPPALAGTVLMLLGAALGYGIASNRSKSKRRHRHHSSSPSLAEPETSPDMNPVEFRKLENQNKLLRNELQQIKKQLADLQKQFSGAPATPAAPAPAAAAHISATSLAAAAAAAQAAENPPTPNTSVAAPPEITKEADDELFSVTLTVPKGISKPATPALTSTQPAAPQSAATRYGPVQESAFLEERKIVDAPLPQLALMLTVNPHNPDQASFTLNPNVDQARLIGDGLTRLQKFFDYDPPLGGRITLVTAAAPGQLQRQADGWQVVQRARLNIS</sequence>
<organism evidence="4 5">
    <name type="scientific">Hymenobacter setariae</name>
    <dbReference type="NCBI Taxonomy" id="2594794"/>
    <lineage>
        <taxon>Bacteria</taxon>
        <taxon>Pseudomonadati</taxon>
        <taxon>Bacteroidota</taxon>
        <taxon>Cytophagia</taxon>
        <taxon>Cytophagales</taxon>
        <taxon>Hymenobacteraceae</taxon>
        <taxon>Hymenobacter</taxon>
    </lineage>
</organism>
<feature type="compositionally biased region" description="Low complexity" evidence="2">
    <location>
        <begin position="143"/>
        <end position="154"/>
    </location>
</feature>
<accession>A0A558BUU7</accession>
<dbReference type="AlphaFoldDB" id="A0A558BUU7"/>
<dbReference type="RefSeq" id="WP_144848056.1">
    <property type="nucleotide sequence ID" value="NZ_VMRJ01000003.1"/>
</dbReference>
<evidence type="ECO:0000256" key="1">
    <source>
        <dbReference type="SAM" id="Coils"/>
    </source>
</evidence>
<protein>
    <submittedName>
        <fullName evidence="4">Uncharacterized protein</fullName>
    </submittedName>
</protein>
<keyword evidence="5" id="KW-1185">Reference proteome</keyword>
<evidence type="ECO:0000256" key="2">
    <source>
        <dbReference type="SAM" id="MobiDB-lite"/>
    </source>
</evidence>
<keyword evidence="3" id="KW-1133">Transmembrane helix</keyword>